<dbReference type="SUPFAM" id="SSF54637">
    <property type="entry name" value="Thioesterase/thiol ester dehydrase-isomerase"/>
    <property type="match status" value="1"/>
</dbReference>
<keyword evidence="4" id="KW-1185">Reference proteome</keyword>
<sequence length="138" mass="15255">MNYEELINVRNEENNFAKENGIYTTEISEGYAKAEIELVDKHRNYIGSVHGGCIFTLADTVAGAAASSHGDYMTTITGSINYLSPALKTSKLIAEAREVKQGKKICVYDVEIMNDANEVLAKGSFSYFNLGKKLKKMM</sequence>
<protein>
    <submittedName>
        <fullName evidence="3">Phenylacetic acid degradation protein PaaD</fullName>
    </submittedName>
</protein>
<dbReference type="RefSeq" id="WP_281816301.1">
    <property type="nucleotide sequence ID" value="NZ_BRLB01000008.1"/>
</dbReference>
<dbReference type="Pfam" id="PF03061">
    <property type="entry name" value="4HBT"/>
    <property type="match status" value="1"/>
</dbReference>
<dbReference type="InterPro" id="IPR029069">
    <property type="entry name" value="HotDog_dom_sf"/>
</dbReference>
<proteinExistence type="predicted"/>
<feature type="domain" description="Thioesterase" evidence="2">
    <location>
        <begin position="47"/>
        <end position="119"/>
    </location>
</feature>
<dbReference type="InterPro" id="IPR006683">
    <property type="entry name" value="Thioestr_dom"/>
</dbReference>
<gene>
    <name evidence="3" type="ORF">SH1V18_27520</name>
</gene>
<dbReference type="PANTHER" id="PTHR42856:SF1">
    <property type="entry name" value="ACYL-COENZYME A THIOESTERASE PAAI"/>
    <property type="match status" value="1"/>
</dbReference>
<dbReference type="InterPro" id="IPR052723">
    <property type="entry name" value="Acyl-CoA_thioesterase_PaaI"/>
</dbReference>
<dbReference type="CDD" id="cd03443">
    <property type="entry name" value="PaaI_thioesterase"/>
    <property type="match status" value="1"/>
</dbReference>
<dbReference type="PANTHER" id="PTHR42856">
    <property type="entry name" value="ACYL-COENZYME A THIOESTERASE PAAI"/>
    <property type="match status" value="1"/>
</dbReference>
<dbReference type="NCBIfam" id="TIGR00369">
    <property type="entry name" value="unchar_dom_1"/>
    <property type="match status" value="1"/>
</dbReference>
<evidence type="ECO:0000313" key="3">
    <source>
        <dbReference type="EMBL" id="GKX30272.1"/>
    </source>
</evidence>
<reference evidence="3" key="1">
    <citation type="submission" date="2022-06" db="EMBL/GenBank/DDBJ databases">
        <title>Vallitalea longa sp. nov., an anaerobic bacterium isolated from marine sediment.</title>
        <authorList>
            <person name="Hirano S."/>
            <person name="Terahara T."/>
            <person name="Mori K."/>
            <person name="Hamada M."/>
            <person name="Matsumoto R."/>
            <person name="Kobayashi T."/>
        </authorList>
    </citation>
    <scope>NUCLEOTIDE SEQUENCE</scope>
    <source>
        <strain evidence="3">SH18-1</strain>
    </source>
</reference>
<comment type="caution">
    <text evidence="3">The sequence shown here is derived from an EMBL/GenBank/DDBJ whole genome shotgun (WGS) entry which is preliminary data.</text>
</comment>
<accession>A0A9W6DG80</accession>
<evidence type="ECO:0000259" key="2">
    <source>
        <dbReference type="Pfam" id="PF03061"/>
    </source>
</evidence>
<dbReference type="Proteomes" id="UP001144256">
    <property type="component" value="Unassembled WGS sequence"/>
</dbReference>
<evidence type="ECO:0000313" key="4">
    <source>
        <dbReference type="Proteomes" id="UP001144256"/>
    </source>
</evidence>
<keyword evidence="1" id="KW-0378">Hydrolase</keyword>
<dbReference type="AlphaFoldDB" id="A0A9W6DG80"/>
<evidence type="ECO:0000256" key="1">
    <source>
        <dbReference type="ARBA" id="ARBA00022801"/>
    </source>
</evidence>
<dbReference type="InterPro" id="IPR003736">
    <property type="entry name" value="PAAI_dom"/>
</dbReference>
<dbReference type="GO" id="GO:0016289">
    <property type="term" value="F:acyl-CoA hydrolase activity"/>
    <property type="evidence" value="ECO:0007669"/>
    <property type="project" value="UniProtKB-ARBA"/>
</dbReference>
<dbReference type="Gene3D" id="3.10.129.10">
    <property type="entry name" value="Hotdog Thioesterase"/>
    <property type="match status" value="1"/>
</dbReference>
<dbReference type="EMBL" id="BRLB01000008">
    <property type="protein sequence ID" value="GKX30272.1"/>
    <property type="molecule type" value="Genomic_DNA"/>
</dbReference>
<name>A0A9W6DG80_9FIRM</name>
<organism evidence="3 4">
    <name type="scientific">Vallitalea longa</name>
    <dbReference type="NCBI Taxonomy" id="2936439"/>
    <lineage>
        <taxon>Bacteria</taxon>
        <taxon>Bacillati</taxon>
        <taxon>Bacillota</taxon>
        <taxon>Clostridia</taxon>
        <taxon>Lachnospirales</taxon>
        <taxon>Vallitaleaceae</taxon>
        <taxon>Vallitalea</taxon>
    </lineage>
</organism>